<evidence type="ECO:0000256" key="1">
    <source>
        <dbReference type="SAM" id="Phobius"/>
    </source>
</evidence>
<keyword evidence="1" id="KW-1133">Transmembrane helix</keyword>
<gene>
    <name evidence="2" type="ORF">SAMN06297280_1109</name>
</gene>
<accession>A0A285IEQ8</accession>
<dbReference type="EMBL" id="OBEB01000001">
    <property type="protein sequence ID" value="SNY46478.1"/>
    <property type="molecule type" value="Genomic_DNA"/>
</dbReference>
<proteinExistence type="predicted"/>
<keyword evidence="1" id="KW-0812">Transmembrane</keyword>
<organism evidence="2 3">
    <name type="scientific">Arsukibacterium tuosuense</name>
    <dbReference type="NCBI Taxonomy" id="1323745"/>
    <lineage>
        <taxon>Bacteria</taxon>
        <taxon>Pseudomonadati</taxon>
        <taxon>Pseudomonadota</taxon>
        <taxon>Gammaproteobacteria</taxon>
        <taxon>Chromatiales</taxon>
        <taxon>Chromatiaceae</taxon>
        <taxon>Arsukibacterium</taxon>
    </lineage>
</organism>
<dbReference type="RefSeq" id="WP_097110297.1">
    <property type="nucleotide sequence ID" value="NZ_OBEB01000001.1"/>
</dbReference>
<keyword evidence="1" id="KW-0472">Membrane</keyword>
<evidence type="ECO:0000313" key="3">
    <source>
        <dbReference type="Proteomes" id="UP000219353"/>
    </source>
</evidence>
<evidence type="ECO:0000313" key="2">
    <source>
        <dbReference type="EMBL" id="SNY46478.1"/>
    </source>
</evidence>
<dbReference type="OrthoDB" id="8778928at2"/>
<evidence type="ECO:0008006" key="4">
    <source>
        <dbReference type="Google" id="ProtNLM"/>
    </source>
</evidence>
<reference evidence="3" key="1">
    <citation type="submission" date="2017-09" db="EMBL/GenBank/DDBJ databases">
        <authorList>
            <person name="Varghese N."/>
            <person name="Submissions S."/>
        </authorList>
    </citation>
    <scope>NUCLEOTIDE SEQUENCE [LARGE SCALE GENOMIC DNA]</scope>
    <source>
        <strain evidence="3">CGMCC 1.12461</strain>
    </source>
</reference>
<dbReference type="Proteomes" id="UP000219353">
    <property type="component" value="Unassembled WGS sequence"/>
</dbReference>
<dbReference type="AlphaFoldDB" id="A0A285IEQ8"/>
<protein>
    <recommendedName>
        <fullName evidence="4">Methyl-accepting chemotaxis protein</fullName>
    </recommendedName>
</protein>
<name>A0A285IEQ8_9GAMM</name>
<sequence length="110" mass="11608">MALQLIPLIKVLGPYLTTIATTAIPAFTAKPAAAKADPVQAQQISELQQAVTKNAQSLHTLAEQLQKVIALAEQASKEAERQITTYKLLVIGSALISVVAIVIAAYSLLS</sequence>
<keyword evidence="3" id="KW-1185">Reference proteome</keyword>
<feature type="transmembrane region" description="Helical" evidence="1">
    <location>
        <begin position="88"/>
        <end position="109"/>
    </location>
</feature>